<keyword evidence="1" id="KW-0472">Membrane</keyword>
<dbReference type="InterPro" id="IPR012902">
    <property type="entry name" value="N_methyl_site"/>
</dbReference>
<evidence type="ECO:0000313" key="4">
    <source>
        <dbReference type="Proteomes" id="UP000315700"/>
    </source>
</evidence>
<proteinExistence type="predicted"/>
<protein>
    <recommendedName>
        <fullName evidence="2">DUF1559 domain-containing protein</fullName>
    </recommendedName>
</protein>
<dbReference type="Gene3D" id="3.30.700.10">
    <property type="entry name" value="Glycoprotein, Type 4 Pilin"/>
    <property type="match status" value="1"/>
</dbReference>
<dbReference type="InterPro" id="IPR045584">
    <property type="entry name" value="Pilin-like"/>
</dbReference>
<dbReference type="Pfam" id="PF07963">
    <property type="entry name" value="N_methyl"/>
    <property type="match status" value="1"/>
</dbReference>
<reference evidence="3 4" key="1">
    <citation type="submission" date="2019-02" db="EMBL/GenBank/DDBJ databases">
        <title>Deep-cultivation of Planctomycetes and their phenomic and genomic characterization uncovers novel biology.</title>
        <authorList>
            <person name="Wiegand S."/>
            <person name="Jogler M."/>
            <person name="Boedeker C."/>
            <person name="Pinto D."/>
            <person name="Vollmers J."/>
            <person name="Rivas-Marin E."/>
            <person name="Kohn T."/>
            <person name="Peeters S.H."/>
            <person name="Heuer A."/>
            <person name="Rast P."/>
            <person name="Oberbeckmann S."/>
            <person name="Bunk B."/>
            <person name="Jeske O."/>
            <person name="Meyerdierks A."/>
            <person name="Storesund J.E."/>
            <person name="Kallscheuer N."/>
            <person name="Luecker S."/>
            <person name="Lage O.M."/>
            <person name="Pohl T."/>
            <person name="Merkel B.J."/>
            <person name="Hornburger P."/>
            <person name="Mueller R.-W."/>
            <person name="Bruemmer F."/>
            <person name="Labrenz M."/>
            <person name="Spormann A.M."/>
            <person name="Op den Camp H."/>
            <person name="Overmann J."/>
            <person name="Amann R."/>
            <person name="Jetten M.S.M."/>
            <person name="Mascher T."/>
            <person name="Medema M.H."/>
            <person name="Devos D.P."/>
            <person name="Kaster A.-K."/>
            <person name="Ovreas L."/>
            <person name="Rohde M."/>
            <person name="Galperin M.Y."/>
            <person name="Jogler C."/>
        </authorList>
    </citation>
    <scope>NUCLEOTIDE SEQUENCE [LARGE SCALE GENOMIC DNA]</scope>
    <source>
        <strain evidence="3 4">Pan44</strain>
    </source>
</reference>
<dbReference type="PANTHER" id="PTHR30093">
    <property type="entry name" value="GENERAL SECRETION PATHWAY PROTEIN G"/>
    <property type="match status" value="1"/>
</dbReference>
<evidence type="ECO:0000313" key="3">
    <source>
        <dbReference type="EMBL" id="QDT52633.1"/>
    </source>
</evidence>
<evidence type="ECO:0000256" key="1">
    <source>
        <dbReference type="SAM" id="Phobius"/>
    </source>
</evidence>
<dbReference type="EMBL" id="CP036271">
    <property type="protein sequence ID" value="QDT52633.1"/>
    <property type="molecule type" value="Genomic_DNA"/>
</dbReference>
<keyword evidence="4" id="KW-1185">Reference proteome</keyword>
<keyword evidence="1" id="KW-0812">Transmembrane</keyword>
<dbReference type="AlphaFoldDB" id="A0A517S954"/>
<keyword evidence="1" id="KW-1133">Transmembrane helix</keyword>
<sequence>MNHHSDGRIEVAQLKTAARRLAFTLIELLVVIAIIAILIALLLPAVQQAREAARRTQCKNNLKQIGLALHNYISTCNEMLPNGGGTLSGYPNDHSPLCKLLPYCDQANLQNLVDFGIQMGHPASVALPAALRPVARTPIPMFLCPSDPAPSVTPFTTNQTDNVMYSGSNYLGNQSDGTLTTPAQTHPINPGNGLFWVGGSVRIAWCTDGTSNTIAFAETCRGDGIRTPNTNPITDPRKYRAFGVSDVYAYVDTGTGAHTHWDGGRGTTWLRSTVPEGGIMNGYLVPNSKSPDAIIGSTKLTASRSWHTGGAHAVFMDGSVRFLGDSVDKTTYRGAWTRSGGEVLGEF</sequence>
<gene>
    <name evidence="3" type="ORF">Pan44_06450</name>
</gene>
<dbReference type="PANTHER" id="PTHR30093:SF2">
    <property type="entry name" value="TYPE II SECRETION SYSTEM PROTEIN H"/>
    <property type="match status" value="1"/>
</dbReference>
<dbReference type="NCBIfam" id="TIGR04294">
    <property type="entry name" value="pre_pil_HX9DG"/>
    <property type="match status" value="1"/>
</dbReference>
<dbReference type="InParanoid" id="A0A517S954"/>
<feature type="transmembrane region" description="Helical" evidence="1">
    <location>
        <begin position="21"/>
        <end position="46"/>
    </location>
</feature>
<evidence type="ECO:0000259" key="2">
    <source>
        <dbReference type="Pfam" id="PF07596"/>
    </source>
</evidence>
<dbReference type="Proteomes" id="UP000315700">
    <property type="component" value="Chromosome"/>
</dbReference>
<dbReference type="InterPro" id="IPR027558">
    <property type="entry name" value="Pre_pil_HX9DG_C"/>
</dbReference>
<dbReference type="InterPro" id="IPR011453">
    <property type="entry name" value="DUF1559"/>
</dbReference>
<dbReference type="Pfam" id="PF07596">
    <property type="entry name" value="SBP_bac_10"/>
    <property type="match status" value="1"/>
</dbReference>
<dbReference type="KEGG" id="ccos:Pan44_06450"/>
<dbReference type="SUPFAM" id="SSF54523">
    <property type="entry name" value="Pili subunits"/>
    <property type="match status" value="1"/>
</dbReference>
<dbReference type="NCBIfam" id="TIGR02532">
    <property type="entry name" value="IV_pilin_GFxxxE"/>
    <property type="match status" value="1"/>
</dbReference>
<organism evidence="3 4">
    <name type="scientific">Caulifigura coniformis</name>
    <dbReference type="NCBI Taxonomy" id="2527983"/>
    <lineage>
        <taxon>Bacteria</taxon>
        <taxon>Pseudomonadati</taxon>
        <taxon>Planctomycetota</taxon>
        <taxon>Planctomycetia</taxon>
        <taxon>Planctomycetales</taxon>
        <taxon>Planctomycetaceae</taxon>
        <taxon>Caulifigura</taxon>
    </lineage>
</organism>
<feature type="domain" description="DUF1559" evidence="2">
    <location>
        <begin position="47"/>
        <end position="329"/>
    </location>
</feature>
<name>A0A517S954_9PLAN</name>
<accession>A0A517S954</accession>
<dbReference type="OrthoDB" id="248923at2"/>